<name>A0ABQ2DJ24_9DEIO</name>
<dbReference type="PANTHER" id="PTHR28004">
    <property type="entry name" value="ZGC:162816-RELATED"/>
    <property type="match status" value="1"/>
</dbReference>
<reference evidence="5" key="1">
    <citation type="journal article" date="2019" name="Int. J. Syst. Evol. Microbiol.">
        <title>The Global Catalogue of Microorganisms (GCM) 10K type strain sequencing project: providing services to taxonomists for standard genome sequencing and annotation.</title>
        <authorList>
            <consortium name="The Broad Institute Genomics Platform"/>
            <consortium name="The Broad Institute Genome Sequencing Center for Infectious Disease"/>
            <person name="Wu L."/>
            <person name="Ma J."/>
        </authorList>
    </citation>
    <scope>NUCLEOTIDE SEQUENCE [LARGE SCALE GENOMIC DNA]</scope>
    <source>
        <strain evidence="5">JCM 14370</strain>
    </source>
</reference>
<dbReference type="EMBL" id="BMOD01000038">
    <property type="protein sequence ID" value="GGJ57276.1"/>
    <property type="molecule type" value="Genomic_DNA"/>
</dbReference>
<evidence type="ECO:0000256" key="1">
    <source>
        <dbReference type="ARBA" id="ARBA00005323"/>
    </source>
</evidence>
<dbReference type="SMART" id="SM01119">
    <property type="entry name" value="D-ser_dehydrat"/>
    <property type="match status" value="1"/>
</dbReference>
<dbReference type="InterPro" id="IPR042208">
    <property type="entry name" value="D-ser_dehydrat-like_sf"/>
</dbReference>
<feature type="domain" description="D-serine dehydratase-like" evidence="3">
    <location>
        <begin position="246"/>
        <end position="339"/>
    </location>
</feature>
<dbReference type="InterPro" id="IPR001608">
    <property type="entry name" value="Ala_racemase_N"/>
</dbReference>
<dbReference type="Pfam" id="PF14031">
    <property type="entry name" value="D-ser_dehydrat"/>
    <property type="match status" value="1"/>
</dbReference>
<dbReference type="Gene3D" id="3.20.20.10">
    <property type="entry name" value="Alanine racemase"/>
    <property type="match status" value="1"/>
</dbReference>
<dbReference type="InterPro" id="IPR051466">
    <property type="entry name" value="D-amino_acid_metab_enzyme"/>
</dbReference>
<evidence type="ECO:0000313" key="4">
    <source>
        <dbReference type="EMBL" id="GGJ57276.1"/>
    </source>
</evidence>
<dbReference type="RefSeq" id="WP_189008643.1">
    <property type="nucleotide sequence ID" value="NZ_BMOD01000038.1"/>
</dbReference>
<organism evidence="4 5">
    <name type="scientific">Deinococcus roseus</name>
    <dbReference type="NCBI Taxonomy" id="392414"/>
    <lineage>
        <taxon>Bacteria</taxon>
        <taxon>Thermotogati</taxon>
        <taxon>Deinococcota</taxon>
        <taxon>Deinococci</taxon>
        <taxon>Deinococcales</taxon>
        <taxon>Deinococcaceae</taxon>
        <taxon>Deinococcus</taxon>
    </lineage>
</organism>
<gene>
    <name evidence="4" type="ORF">GCM10008938_49250</name>
</gene>
<proteinExistence type="inferred from homology"/>
<dbReference type="SUPFAM" id="SSF51419">
    <property type="entry name" value="PLP-binding barrel"/>
    <property type="match status" value="1"/>
</dbReference>
<dbReference type="InterPro" id="IPR029066">
    <property type="entry name" value="PLP-binding_barrel"/>
</dbReference>
<dbReference type="Proteomes" id="UP000632222">
    <property type="component" value="Unassembled WGS sequence"/>
</dbReference>
<dbReference type="InterPro" id="IPR026956">
    <property type="entry name" value="D-ser_dehydrat-like_dom"/>
</dbReference>
<keyword evidence="2" id="KW-0456">Lyase</keyword>
<dbReference type="PANTHER" id="PTHR28004:SF2">
    <property type="entry name" value="D-SERINE DEHYDRATASE"/>
    <property type="match status" value="1"/>
</dbReference>
<dbReference type="Gene3D" id="2.40.37.20">
    <property type="entry name" value="D-serine dehydratase-like domain"/>
    <property type="match status" value="1"/>
</dbReference>
<accession>A0ABQ2DJ24</accession>
<evidence type="ECO:0000259" key="3">
    <source>
        <dbReference type="SMART" id="SM01119"/>
    </source>
</evidence>
<comment type="caution">
    <text evidence="4">The sequence shown here is derived from an EMBL/GenBank/DDBJ whole genome shotgun (WGS) entry which is preliminary data.</text>
</comment>
<dbReference type="Pfam" id="PF01168">
    <property type="entry name" value="Ala_racemase_N"/>
    <property type="match status" value="1"/>
</dbReference>
<sequence length="356" mass="38484">MPDLPETSGSVWDLETPVLVVDLDTAERNLRAMQQYCDQHHLNLRPHIKTHKMPLLAKLQLQLGAVGLTVQKLGEAEVMQDAGCEDLLLTYNILGAAKIQRLARLLRRGKVQVTADNLPTLEAVQQAAQQAQVILPVHIEFDSGGGRTGVRTAQQALELLQFIQNSPDLEFAGLVTHPLTAQTAERVQQIQQAFQGTPIPALSVGGTPAARTAHLCPGVTELRVGTYIFNDRMMVHKGAATLQDCALHVHATVLSTPEPGLFILDAGSKTLSSDLVSGCEGYGLVLEYPEATIARLNEEHAMVTLPAGQPAPEVGDRVRIVPNHVCVTVNLQDTLVLHRSGVVCDVQPVLARGKVR</sequence>
<evidence type="ECO:0000313" key="5">
    <source>
        <dbReference type="Proteomes" id="UP000632222"/>
    </source>
</evidence>
<evidence type="ECO:0000256" key="2">
    <source>
        <dbReference type="ARBA" id="ARBA00023239"/>
    </source>
</evidence>
<protein>
    <submittedName>
        <fullName evidence="4">Alanine racemase</fullName>
    </submittedName>
</protein>
<comment type="similarity">
    <text evidence="1">Belongs to the DSD1 family.</text>
</comment>
<keyword evidence="5" id="KW-1185">Reference proteome</keyword>